<organism evidence="1">
    <name type="scientific">uncultured Chloroflexota bacterium</name>
    <dbReference type="NCBI Taxonomy" id="166587"/>
    <lineage>
        <taxon>Bacteria</taxon>
        <taxon>Bacillati</taxon>
        <taxon>Chloroflexota</taxon>
        <taxon>environmental samples</taxon>
    </lineage>
</organism>
<gene>
    <name evidence="1" type="ORF">AVDCRST_MAG77-3719</name>
</gene>
<name>A0A6J4J1X4_9CHLR</name>
<accession>A0A6J4J1X4</accession>
<dbReference type="EMBL" id="CADCTC010000170">
    <property type="protein sequence ID" value="CAA9267258.1"/>
    <property type="molecule type" value="Genomic_DNA"/>
</dbReference>
<sequence>MPTHEERPQFRRDFDALTHEQQQAFLSALRRFIADLRRGQFRAGFRVKRVQGAAFVWEMTWAPDGRATFEYGSEVRPGEPHVIWRRIGTHDIFRVP</sequence>
<proteinExistence type="predicted"/>
<dbReference type="AlphaFoldDB" id="A0A6J4J1X4"/>
<reference evidence="1" key="1">
    <citation type="submission" date="2020-02" db="EMBL/GenBank/DDBJ databases">
        <authorList>
            <person name="Meier V. D."/>
        </authorList>
    </citation>
    <scope>NUCLEOTIDE SEQUENCE</scope>
    <source>
        <strain evidence="1">AVDCRST_MAG77</strain>
    </source>
</reference>
<evidence type="ECO:0000313" key="1">
    <source>
        <dbReference type="EMBL" id="CAA9267258.1"/>
    </source>
</evidence>
<protein>
    <submittedName>
        <fullName evidence="1">Uncharacterized protein</fullName>
    </submittedName>
</protein>